<evidence type="ECO:0000313" key="7">
    <source>
        <dbReference type="EMBL" id="GAA5063822.1"/>
    </source>
</evidence>
<reference evidence="8" key="1">
    <citation type="journal article" date="2019" name="Int. J. Syst. Evol. Microbiol.">
        <title>The Global Catalogue of Microorganisms (GCM) 10K type strain sequencing project: providing services to taxonomists for standard genome sequencing and annotation.</title>
        <authorList>
            <consortium name="The Broad Institute Genomics Platform"/>
            <consortium name="The Broad Institute Genome Sequencing Center for Infectious Disease"/>
            <person name="Wu L."/>
            <person name="Ma J."/>
        </authorList>
    </citation>
    <scope>NUCLEOTIDE SEQUENCE [LARGE SCALE GENOMIC DNA]</scope>
    <source>
        <strain evidence="8">JCM 18298</strain>
    </source>
</reference>
<feature type="transmembrane region" description="Helical" evidence="6">
    <location>
        <begin position="147"/>
        <end position="167"/>
    </location>
</feature>
<evidence type="ECO:0000256" key="4">
    <source>
        <dbReference type="ARBA" id="ARBA00023136"/>
    </source>
</evidence>
<feature type="region of interest" description="Disordered" evidence="5">
    <location>
        <begin position="424"/>
        <end position="449"/>
    </location>
</feature>
<dbReference type="EMBL" id="BAABJM010000005">
    <property type="protein sequence ID" value="GAA5063822.1"/>
    <property type="molecule type" value="Genomic_DNA"/>
</dbReference>
<dbReference type="InterPro" id="IPR038770">
    <property type="entry name" value="Na+/solute_symporter_sf"/>
</dbReference>
<feature type="transmembrane region" description="Helical" evidence="6">
    <location>
        <begin position="208"/>
        <end position="231"/>
    </location>
</feature>
<keyword evidence="4 6" id="KW-0472">Membrane</keyword>
<feature type="transmembrane region" description="Helical" evidence="6">
    <location>
        <begin position="33"/>
        <end position="52"/>
    </location>
</feature>
<name>A0ABP9KVC8_9NOCA</name>
<feature type="transmembrane region" description="Helical" evidence="6">
    <location>
        <begin position="174"/>
        <end position="196"/>
    </location>
</feature>
<evidence type="ECO:0000256" key="2">
    <source>
        <dbReference type="ARBA" id="ARBA00022692"/>
    </source>
</evidence>
<comment type="subcellular location">
    <subcellularLocation>
        <location evidence="1">Membrane</location>
        <topology evidence="1">Multi-pass membrane protein</topology>
    </subcellularLocation>
</comment>
<keyword evidence="8" id="KW-1185">Reference proteome</keyword>
<dbReference type="InterPro" id="IPR004710">
    <property type="entry name" value="Bilac:Na_transpt"/>
</dbReference>
<evidence type="ECO:0000313" key="8">
    <source>
        <dbReference type="Proteomes" id="UP001500603"/>
    </source>
</evidence>
<dbReference type="Proteomes" id="UP001500603">
    <property type="component" value="Unassembled WGS sequence"/>
</dbReference>
<evidence type="ECO:0000256" key="6">
    <source>
        <dbReference type="SAM" id="Phobius"/>
    </source>
</evidence>
<feature type="transmembrane region" description="Helical" evidence="6">
    <location>
        <begin position="87"/>
        <end position="106"/>
    </location>
</feature>
<feature type="transmembrane region" description="Helical" evidence="6">
    <location>
        <begin position="243"/>
        <end position="265"/>
    </location>
</feature>
<dbReference type="InterPro" id="IPR002657">
    <property type="entry name" value="BilAc:Na_symport/Acr3"/>
</dbReference>
<protein>
    <recommendedName>
        <fullName evidence="9">Bile acid:sodium symporter</fullName>
    </recommendedName>
</protein>
<proteinExistence type="predicted"/>
<evidence type="ECO:0000256" key="3">
    <source>
        <dbReference type="ARBA" id="ARBA00022989"/>
    </source>
</evidence>
<accession>A0ABP9KVC8</accession>
<dbReference type="PANTHER" id="PTHR10361">
    <property type="entry name" value="SODIUM-BILE ACID COTRANSPORTER"/>
    <property type="match status" value="1"/>
</dbReference>
<organism evidence="7 8">
    <name type="scientific">Nocardia callitridis</name>
    <dbReference type="NCBI Taxonomy" id="648753"/>
    <lineage>
        <taxon>Bacteria</taxon>
        <taxon>Bacillati</taxon>
        <taxon>Actinomycetota</taxon>
        <taxon>Actinomycetes</taxon>
        <taxon>Mycobacteriales</taxon>
        <taxon>Nocardiaceae</taxon>
        <taxon>Nocardia</taxon>
    </lineage>
</organism>
<sequence>MQYIRRGCLGVAAIAALLAVIGAVADAPEVWQSAVLVAGFAAAIGIGAVKALASYQYTAWIIACVIAALLFPGAFDSWGGVELSGGRLITTIVQLVMFGMATQMRLRDFQGVVRHPRGVLVGLIGHYSVMPIAAVILVHFAGLPTEIGLGVILYGCVSSGLASNVMSLLAKANLALAVTITALSTIASPLMTPLLMKLLAGRIVDVSFVGMMFDVIRITLVPVSAALLVDYLRTAAPAARRKVDIAVGCSVAWLAAVFVFGWQLATEHLSTTGVNLIESISYVAGAVILARCYQALVSGPLPVLETLMPYASMFGIMYYNTITTAAGRDALLEVGVTLLIVGLIHNLTGYTFGYWGARAAGLDQPSARSTAFEVGLQNGGMATGAAAAMGMVGTAGLAAAVFSPLGNITGSLLANYWSRRLPKTADPVDPPSTAPLQSATVTEEDTNRA</sequence>
<feature type="transmembrane region" description="Helical" evidence="6">
    <location>
        <begin position="57"/>
        <end position="75"/>
    </location>
</feature>
<keyword evidence="2 6" id="KW-0812">Transmembrane</keyword>
<dbReference type="PANTHER" id="PTHR10361:SF28">
    <property type="entry name" value="P3 PROTEIN-RELATED"/>
    <property type="match status" value="1"/>
</dbReference>
<evidence type="ECO:0008006" key="9">
    <source>
        <dbReference type="Google" id="ProtNLM"/>
    </source>
</evidence>
<gene>
    <name evidence="7" type="ORF">GCM10023318_49120</name>
</gene>
<evidence type="ECO:0000256" key="1">
    <source>
        <dbReference type="ARBA" id="ARBA00004141"/>
    </source>
</evidence>
<dbReference type="Pfam" id="PF01758">
    <property type="entry name" value="SBF"/>
    <property type="match status" value="1"/>
</dbReference>
<evidence type="ECO:0000256" key="5">
    <source>
        <dbReference type="SAM" id="MobiDB-lite"/>
    </source>
</evidence>
<feature type="transmembrane region" description="Helical" evidence="6">
    <location>
        <begin position="118"/>
        <end position="141"/>
    </location>
</feature>
<dbReference type="Gene3D" id="1.20.1530.20">
    <property type="match status" value="1"/>
</dbReference>
<comment type="caution">
    <text evidence="7">The sequence shown here is derived from an EMBL/GenBank/DDBJ whole genome shotgun (WGS) entry which is preliminary data.</text>
</comment>
<keyword evidence="3 6" id="KW-1133">Transmembrane helix</keyword>